<reference evidence="1 2" key="1">
    <citation type="journal article" date="2022" name="IScience">
        <title>An ultrasensitive nanofiber-based assay for enzymatic hydrolysis and deep-sea microbial degradation of cellulose.</title>
        <authorList>
            <person name="Tsudome M."/>
            <person name="Tachioka M."/>
            <person name="Miyazaki M."/>
            <person name="Uchimura K."/>
            <person name="Tsuda M."/>
            <person name="Takaki Y."/>
            <person name="Deguchi S."/>
        </authorList>
    </citation>
    <scope>NUCLEOTIDE SEQUENCE [LARGE SCALE GENOMIC DNA]</scope>
    <source>
        <strain evidence="1 2">GE09</strain>
    </source>
</reference>
<dbReference type="AlphaFoldDB" id="A0AAN1WHB0"/>
<dbReference type="SUPFAM" id="SSF53448">
    <property type="entry name" value="Nucleotide-diphospho-sugar transferases"/>
    <property type="match status" value="1"/>
</dbReference>
<protein>
    <submittedName>
        <fullName evidence="1">Uncharacterized protein</fullName>
    </submittedName>
</protein>
<dbReference type="PANTHER" id="PTHR35105">
    <property type="entry name" value="EXPRESSED PROTEIN"/>
    <property type="match status" value="1"/>
</dbReference>
<dbReference type="EMBL" id="AP023086">
    <property type="protein sequence ID" value="BCD97535.1"/>
    <property type="molecule type" value="Genomic_DNA"/>
</dbReference>
<evidence type="ECO:0000313" key="1">
    <source>
        <dbReference type="EMBL" id="BCD97535.1"/>
    </source>
</evidence>
<accession>A0AAN1WHB0</accession>
<dbReference type="Gene3D" id="3.90.550.10">
    <property type="entry name" value="Spore Coat Polysaccharide Biosynthesis Protein SpsA, Chain A"/>
    <property type="match status" value="1"/>
</dbReference>
<organism evidence="1 2">
    <name type="scientific">Marinagarivorans cellulosilyticus</name>
    <dbReference type="NCBI Taxonomy" id="2721545"/>
    <lineage>
        <taxon>Bacteria</taxon>
        <taxon>Pseudomonadati</taxon>
        <taxon>Pseudomonadota</taxon>
        <taxon>Gammaproteobacteria</taxon>
        <taxon>Cellvibrionales</taxon>
        <taxon>Cellvibrionaceae</taxon>
        <taxon>Marinagarivorans</taxon>
    </lineage>
</organism>
<dbReference type="Proteomes" id="UP001320119">
    <property type="component" value="Chromosome"/>
</dbReference>
<dbReference type="InterPro" id="IPR029044">
    <property type="entry name" value="Nucleotide-diphossugar_trans"/>
</dbReference>
<dbReference type="KEGG" id="marq:MARGE09_P1736"/>
<dbReference type="RefSeq" id="WP_236987002.1">
    <property type="nucleotide sequence ID" value="NZ_AP023086.1"/>
</dbReference>
<evidence type="ECO:0000313" key="2">
    <source>
        <dbReference type="Proteomes" id="UP001320119"/>
    </source>
</evidence>
<gene>
    <name evidence="1" type="ORF">MARGE09_P1736</name>
</gene>
<proteinExistence type="predicted"/>
<name>A0AAN1WHB0_9GAMM</name>
<keyword evidence="2" id="KW-1185">Reference proteome</keyword>
<sequence>MKHFSCVLEQLTLKEKDWLLVGKGPTFEKVLSVNLGDYITMGINHVVSLIDVDVLHVADIDVLDDAGGAIEKKARYLLMPLYPHENNKPSLSTLDHFIEKIPLLRKMNEAGRLLWYNSSLAGRVNQEYPVVAVKYFSADAAVALLASNGVKRIRTAGIDGATEYNKNFSGLSEKTRLSNGQSSFDKQFRAIAATIMNTGVEILPLIMDDYIRVYVGAEIEQSLALKVLEYSILKNTNSTVKVTPLYSSGFEISLPTNKENRPRTPFSFQRFLIPKLNNYKGRAIYLDSDMQVFFDIRDLNSRDFVGKNLLSAYSSDEGARKPQFSVMLLDCGSLNWDAQHVVDGLDLGRYSYSQLMQDMAVADVGVVLEPEWNSLESYQEGLTKLLHYTDMNIQPWISRKNKYLKVWVDELREAIIEGAIDLGSVVSGIRNQELRPSLFVDLFRSSRYKKFSDKKIYRICKLLDKGFVPPHRRAAGERKGWKYIFQVIAVCYVNYKYKRYRIQGCYE</sequence>
<dbReference type="PANTHER" id="PTHR35105:SF2">
    <property type="entry name" value="PROTEIN CDI"/>
    <property type="match status" value="1"/>
</dbReference>